<protein>
    <submittedName>
        <fullName evidence="2">FAD-binding protein</fullName>
    </submittedName>
</protein>
<keyword evidence="3" id="KW-1185">Reference proteome</keyword>
<evidence type="ECO:0000313" key="3">
    <source>
        <dbReference type="Proteomes" id="UP000751614"/>
    </source>
</evidence>
<dbReference type="SUPFAM" id="SSF56176">
    <property type="entry name" value="FAD-binding/transporter-associated domain-like"/>
    <property type="match status" value="1"/>
</dbReference>
<dbReference type="PANTHER" id="PTHR43762:SF1">
    <property type="entry name" value="D-ARABINONO-1,4-LACTONE OXIDASE"/>
    <property type="match status" value="1"/>
</dbReference>
<gene>
    <name evidence="2" type="ORF">FGG15_07940</name>
</gene>
<reference evidence="2 3" key="1">
    <citation type="submission" date="2019-05" db="EMBL/GenBank/DDBJ databases">
        <title>Flagellimonas sp. AsT0115, sp. nov., isolated from a marine red algae, Asparagopsis taxiformis.</title>
        <authorList>
            <person name="Kim J."/>
            <person name="Jeong S.E."/>
            <person name="Jeon C.O."/>
        </authorList>
    </citation>
    <scope>NUCLEOTIDE SEQUENCE [LARGE SCALE GENOMIC DNA]</scope>
    <source>
        <strain evidence="2 3">AsT0115</strain>
    </source>
</reference>
<accession>A0ABY2WS22</accession>
<organism evidence="2 3">
    <name type="scientific">Flagellimonas algicola</name>
    <dbReference type="NCBI Taxonomy" id="2583815"/>
    <lineage>
        <taxon>Bacteria</taxon>
        <taxon>Pseudomonadati</taxon>
        <taxon>Bacteroidota</taxon>
        <taxon>Flavobacteriia</taxon>
        <taxon>Flavobacteriales</taxon>
        <taxon>Flavobacteriaceae</taxon>
        <taxon>Flagellimonas</taxon>
    </lineage>
</organism>
<dbReference type="InterPro" id="IPR006094">
    <property type="entry name" value="Oxid_FAD_bind_N"/>
</dbReference>
<name>A0ABY2WS22_9FLAO</name>
<sequence length="526" mass="58322">MLPKGITRLPIKKWTNKHENFTHDLVENASFKLRNPREGKRRERYHQTTKNFQWLIQHALDNNLKLRAMGSGWSFTKVGVTEGGLIDTASLNFSFPLTQKYVSDQYALQPEDLYFLQCGTIVYEVNNRLNAKNPPRSIKASGASNGQTIAGALSTGTHGAAINVGAIPEFVVGLHIVTGPDTHIWLERASYPVTSPEFVAWLDADLVQNDDLFNAALVSFGSFGFIHGVMVETEPQFLLTEHRVGNIPYDHVLKSAMTTLDFSGLQLPGTGQNGELYHFEVLFNIHKFEPNDPDKGAFLKYMFKKPIDPSNPHTPLSRSNEFTYGDDLLGIISTVLDKLPGSGLLIPAMVNAMFGLAFEPKPPIQGTVKEIFNYTKFRGKVASAAIGIAIEDSPKALETIVEVNKQKPFPGGLSLRYVHGTKATLGFTKFPKTCVLEMDGVDGGKAREFYEAVWNTFEQEGIAYTLHWGKINFNLNENRVKNMYGAAAVQSWIDARNQLLSPSVLAVFNNKFITNCGLHKVLGAIV</sequence>
<dbReference type="RefSeq" id="WP_138834979.1">
    <property type="nucleotide sequence ID" value="NZ_VCNI01000001.1"/>
</dbReference>
<evidence type="ECO:0000313" key="2">
    <source>
        <dbReference type="EMBL" id="TMU57462.1"/>
    </source>
</evidence>
<dbReference type="InterPro" id="IPR036318">
    <property type="entry name" value="FAD-bd_PCMH-like_sf"/>
</dbReference>
<dbReference type="Proteomes" id="UP000751614">
    <property type="component" value="Unassembled WGS sequence"/>
</dbReference>
<dbReference type="Pfam" id="PF01565">
    <property type="entry name" value="FAD_binding_4"/>
    <property type="match status" value="1"/>
</dbReference>
<proteinExistence type="predicted"/>
<dbReference type="InterPro" id="IPR010031">
    <property type="entry name" value="FAD_lactone_oxidase-like"/>
</dbReference>
<dbReference type="PANTHER" id="PTHR43762">
    <property type="entry name" value="L-GULONOLACTONE OXIDASE"/>
    <property type="match status" value="1"/>
</dbReference>
<dbReference type="EMBL" id="VCNI01000001">
    <property type="protein sequence ID" value="TMU57462.1"/>
    <property type="molecule type" value="Genomic_DNA"/>
</dbReference>
<comment type="caution">
    <text evidence="2">The sequence shown here is derived from an EMBL/GenBank/DDBJ whole genome shotgun (WGS) entry which is preliminary data.</text>
</comment>
<dbReference type="Gene3D" id="3.30.465.10">
    <property type="match status" value="1"/>
</dbReference>
<feature type="domain" description="FAD linked oxidase N-terminal" evidence="1">
    <location>
        <begin position="48"/>
        <end position="181"/>
    </location>
</feature>
<evidence type="ECO:0000259" key="1">
    <source>
        <dbReference type="Pfam" id="PF01565"/>
    </source>
</evidence>
<dbReference type="InterPro" id="IPR016169">
    <property type="entry name" value="FAD-bd_PCMH_sub2"/>
</dbReference>